<evidence type="ECO:0000313" key="2">
    <source>
        <dbReference type="EMBL" id="RAH54479.1"/>
    </source>
</evidence>
<evidence type="ECO:0000313" key="3">
    <source>
        <dbReference type="Proteomes" id="UP000249526"/>
    </source>
</evidence>
<dbReference type="RefSeq" id="XP_025512401.1">
    <property type="nucleotide sequence ID" value="XM_025653800.1"/>
</dbReference>
<gene>
    <name evidence="2" type="ORF">BO85DRAFT_104328</name>
</gene>
<keyword evidence="1" id="KW-1133">Transmembrane helix</keyword>
<dbReference type="CDD" id="cd12148">
    <property type="entry name" value="fungal_TF_MHR"/>
    <property type="match status" value="1"/>
</dbReference>
<feature type="transmembrane region" description="Helical" evidence="1">
    <location>
        <begin position="24"/>
        <end position="44"/>
    </location>
</feature>
<accession>A0A8G1QXM0</accession>
<protein>
    <submittedName>
        <fullName evidence="2">Uncharacterized protein</fullName>
    </submittedName>
</protein>
<dbReference type="Proteomes" id="UP000249526">
    <property type="component" value="Unassembled WGS sequence"/>
</dbReference>
<keyword evidence="1" id="KW-0472">Membrane</keyword>
<evidence type="ECO:0000256" key="1">
    <source>
        <dbReference type="SAM" id="Phobius"/>
    </source>
</evidence>
<reference evidence="2 3" key="1">
    <citation type="submission" date="2018-02" db="EMBL/GenBank/DDBJ databases">
        <title>The genomes of Aspergillus section Nigri reveals drivers in fungal speciation.</title>
        <authorList>
            <consortium name="DOE Joint Genome Institute"/>
            <person name="Vesth T.C."/>
            <person name="Nybo J."/>
            <person name="Theobald S."/>
            <person name="Brandl J."/>
            <person name="Frisvad J.C."/>
            <person name="Nielsen K.F."/>
            <person name="Lyhne E.K."/>
            <person name="Kogle M.E."/>
            <person name="Kuo A."/>
            <person name="Riley R."/>
            <person name="Clum A."/>
            <person name="Nolan M."/>
            <person name="Lipzen A."/>
            <person name="Salamov A."/>
            <person name="Henrissat B."/>
            <person name="Wiebenga A."/>
            <person name="De vries R.P."/>
            <person name="Grigoriev I.V."/>
            <person name="Mortensen U.H."/>
            <person name="Andersen M.R."/>
            <person name="Baker S.E."/>
        </authorList>
    </citation>
    <scope>NUCLEOTIDE SEQUENCE [LARGE SCALE GENOMIC DNA]</scope>
    <source>
        <strain evidence="2 3">CBS 112811</strain>
    </source>
</reference>
<name>A0A8G1QXM0_9EURO</name>
<keyword evidence="1" id="KW-0812">Transmembrane</keyword>
<dbReference type="EMBL" id="KZ825072">
    <property type="protein sequence ID" value="RAH54479.1"/>
    <property type="molecule type" value="Genomic_DNA"/>
</dbReference>
<sequence>MNMRSSVNPRLNLDSSKFTDHHPFIYFLHMAIVTSPIVLLLPFLDRTNDQQVSLLLQEMFRSAFIMTDILFQYRKTNQLVKCPAMIVYYVVRSSVFLISLATSTDPTLERRAARRLKISLGSLEEMQQTWQQQASHAIYFLQGLATRWGVLKALPLRWSYSPDFQLSLQKHHESL</sequence>
<proteinExistence type="predicted"/>
<keyword evidence="3" id="KW-1185">Reference proteome</keyword>
<organism evidence="2 3">
    <name type="scientific">Aspergillus piperis CBS 112811</name>
    <dbReference type="NCBI Taxonomy" id="1448313"/>
    <lineage>
        <taxon>Eukaryota</taxon>
        <taxon>Fungi</taxon>
        <taxon>Dikarya</taxon>
        <taxon>Ascomycota</taxon>
        <taxon>Pezizomycotina</taxon>
        <taxon>Eurotiomycetes</taxon>
        <taxon>Eurotiomycetidae</taxon>
        <taxon>Eurotiales</taxon>
        <taxon>Aspergillaceae</taxon>
        <taxon>Aspergillus</taxon>
        <taxon>Aspergillus subgen. Circumdati</taxon>
    </lineage>
</organism>
<dbReference type="AlphaFoldDB" id="A0A8G1QXM0"/>
<dbReference type="GeneID" id="37157202"/>